<dbReference type="SUPFAM" id="SSF56349">
    <property type="entry name" value="DNA breaking-rejoining enzymes"/>
    <property type="match status" value="1"/>
</dbReference>
<dbReference type="EMBL" id="JBBHJY010000002">
    <property type="protein sequence ID" value="MEJ6009733.1"/>
    <property type="molecule type" value="Genomic_DNA"/>
</dbReference>
<evidence type="ECO:0000313" key="4">
    <source>
        <dbReference type="Proteomes" id="UP001379235"/>
    </source>
</evidence>
<dbReference type="RefSeq" id="WP_339965958.1">
    <property type="nucleotide sequence ID" value="NZ_JBBHJY010000002.1"/>
</dbReference>
<accession>A0ABU8S710</accession>
<dbReference type="InterPro" id="IPR013762">
    <property type="entry name" value="Integrase-like_cat_sf"/>
</dbReference>
<evidence type="ECO:0000313" key="3">
    <source>
        <dbReference type="EMBL" id="MEJ6009733.1"/>
    </source>
</evidence>
<reference evidence="3 4" key="1">
    <citation type="submission" date="2024-03" db="EMBL/GenBank/DDBJ databases">
        <authorList>
            <person name="Jo J.-H."/>
        </authorList>
    </citation>
    <scope>NUCLEOTIDE SEQUENCE [LARGE SCALE GENOMIC DNA]</scope>
    <source>
        <strain evidence="3 4">AS3R-12</strain>
    </source>
</reference>
<protein>
    <recommendedName>
        <fullName evidence="2">Tyr recombinase domain-containing protein</fullName>
    </recommendedName>
</protein>
<gene>
    <name evidence="3" type="ORF">WG900_07365</name>
</gene>
<organism evidence="3 4">
    <name type="scientific">Novosphingobium aquae</name>
    <dbReference type="NCBI Taxonomy" id="3133435"/>
    <lineage>
        <taxon>Bacteria</taxon>
        <taxon>Pseudomonadati</taxon>
        <taxon>Pseudomonadota</taxon>
        <taxon>Alphaproteobacteria</taxon>
        <taxon>Sphingomonadales</taxon>
        <taxon>Sphingomonadaceae</taxon>
        <taxon>Novosphingobium</taxon>
    </lineage>
</organism>
<keyword evidence="1" id="KW-0233">DNA recombination</keyword>
<dbReference type="PROSITE" id="PS51898">
    <property type="entry name" value="TYR_RECOMBINASE"/>
    <property type="match status" value="1"/>
</dbReference>
<dbReference type="InterPro" id="IPR011010">
    <property type="entry name" value="DNA_brk_join_enz"/>
</dbReference>
<proteinExistence type="predicted"/>
<sequence>MRRTLGLSSDVYPKTIRHTVATLLCADESVPEREIVELLGHEGQLARTTRIYAKYDPTRLRNASRVLTKLWWEVRRSARSYAADHLLTTAGQGGKLTVVEVGQEGLIFADGNGGRGRD</sequence>
<evidence type="ECO:0000259" key="2">
    <source>
        <dbReference type="PROSITE" id="PS51898"/>
    </source>
</evidence>
<dbReference type="Gene3D" id="1.10.443.10">
    <property type="entry name" value="Intergrase catalytic core"/>
    <property type="match status" value="1"/>
</dbReference>
<comment type="caution">
    <text evidence="3">The sequence shown here is derived from an EMBL/GenBank/DDBJ whole genome shotgun (WGS) entry which is preliminary data.</text>
</comment>
<feature type="domain" description="Tyr recombinase" evidence="2">
    <location>
        <begin position="1"/>
        <end position="65"/>
    </location>
</feature>
<dbReference type="InterPro" id="IPR002104">
    <property type="entry name" value="Integrase_catalytic"/>
</dbReference>
<evidence type="ECO:0000256" key="1">
    <source>
        <dbReference type="ARBA" id="ARBA00023172"/>
    </source>
</evidence>
<name>A0ABU8S710_9SPHN</name>
<dbReference type="Proteomes" id="UP001379235">
    <property type="component" value="Unassembled WGS sequence"/>
</dbReference>
<keyword evidence="4" id="KW-1185">Reference proteome</keyword>